<dbReference type="EMBL" id="CP038141">
    <property type="protein sequence ID" value="QDH16448.1"/>
    <property type="molecule type" value="Genomic_DNA"/>
</dbReference>
<sequence>MEWFYENNGQQIGPVSRDEILQLIVQRRIGLETLVWTSSFGDEWKPVAKSGLILPLSGLTRLRSGKIPEYWAWIMLVGPWAIDRLTFYIFQWRHVASEQAQQAASVISFIIFVLYFLALTMDRSLIRQTNKKPPSFWWWIFSPGYFWKRLKILKKGRLIFAVSVVLYGVNTIKVLQEWPQIQQQIRQIHNQNSEGASHSSNEPQSDDHAEL</sequence>
<protein>
    <submittedName>
        <fullName evidence="4">DUF4339 domain-containing protein</fullName>
    </submittedName>
</protein>
<evidence type="ECO:0000256" key="1">
    <source>
        <dbReference type="SAM" id="MobiDB-lite"/>
    </source>
</evidence>
<dbReference type="Proteomes" id="UP000316313">
    <property type="component" value="Chromosome"/>
</dbReference>
<feature type="transmembrane region" description="Helical" evidence="2">
    <location>
        <begin position="102"/>
        <end position="121"/>
    </location>
</feature>
<evidence type="ECO:0000313" key="5">
    <source>
        <dbReference type="Proteomes" id="UP000316313"/>
    </source>
</evidence>
<reference evidence="4 5" key="1">
    <citation type="submission" date="2019-03" db="EMBL/GenBank/DDBJ databases">
        <title>The complete genome sequence of Swingsia samuiensis NBRC107927(T).</title>
        <authorList>
            <person name="Chua K.-O."/>
            <person name="Chan K.-G."/>
            <person name="See-Too W.-S."/>
        </authorList>
    </citation>
    <scope>NUCLEOTIDE SEQUENCE [LARGE SCALE GENOMIC DNA]</scope>
    <source>
        <strain evidence="4 5">AH83</strain>
    </source>
</reference>
<evidence type="ECO:0000313" key="4">
    <source>
        <dbReference type="EMBL" id="QDH16448.1"/>
    </source>
</evidence>
<proteinExistence type="predicted"/>
<dbReference type="KEGG" id="ssam:E3D00_01840"/>
<dbReference type="RefSeq" id="WP_141459426.1">
    <property type="nucleotide sequence ID" value="NZ_CP038141.1"/>
</dbReference>
<feature type="compositionally biased region" description="Polar residues" evidence="1">
    <location>
        <begin position="189"/>
        <end position="203"/>
    </location>
</feature>
<keyword evidence="2" id="KW-0472">Membrane</keyword>
<feature type="transmembrane region" description="Helical" evidence="2">
    <location>
        <begin position="70"/>
        <end position="90"/>
    </location>
</feature>
<dbReference type="OrthoDB" id="198456at2"/>
<feature type="region of interest" description="Disordered" evidence="1">
    <location>
        <begin position="189"/>
        <end position="211"/>
    </location>
</feature>
<organism evidence="4 5">
    <name type="scientific">Swingsia samuiensis</name>
    <dbReference type="NCBI Taxonomy" id="1293412"/>
    <lineage>
        <taxon>Bacteria</taxon>
        <taxon>Pseudomonadati</taxon>
        <taxon>Pseudomonadota</taxon>
        <taxon>Alphaproteobacteria</taxon>
        <taxon>Acetobacterales</taxon>
        <taxon>Acetobacteraceae</taxon>
        <taxon>Swingsia</taxon>
    </lineage>
</organism>
<keyword evidence="2" id="KW-0812">Transmembrane</keyword>
<dbReference type="Pfam" id="PF14237">
    <property type="entry name" value="GYF_2"/>
    <property type="match status" value="1"/>
</dbReference>
<dbReference type="AlphaFoldDB" id="A0A4Y6UIK0"/>
<dbReference type="InterPro" id="IPR025640">
    <property type="entry name" value="GYF_2"/>
</dbReference>
<keyword evidence="2" id="KW-1133">Transmembrane helix</keyword>
<feature type="domain" description="GYF" evidence="3">
    <location>
        <begin position="3"/>
        <end position="48"/>
    </location>
</feature>
<evidence type="ECO:0000259" key="3">
    <source>
        <dbReference type="Pfam" id="PF14237"/>
    </source>
</evidence>
<evidence type="ECO:0000256" key="2">
    <source>
        <dbReference type="SAM" id="Phobius"/>
    </source>
</evidence>
<name>A0A4Y6UIK0_9PROT</name>
<accession>A0A4Y6UIK0</accession>
<gene>
    <name evidence="4" type="ORF">E3D00_01840</name>
</gene>
<keyword evidence="5" id="KW-1185">Reference proteome</keyword>